<proteinExistence type="predicted"/>
<gene>
    <name evidence="2" type="primary">POLR2M</name>
</gene>
<evidence type="ECO:0000313" key="3">
    <source>
        <dbReference type="Proteomes" id="UP000694520"/>
    </source>
</evidence>
<reference evidence="2" key="1">
    <citation type="submission" date="2019-05" db="EMBL/GenBank/DDBJ databases">
        <authorList>
            <person name="Zhang S."/>
            <person name="Liu J."/>
        </authorList>
    </citation>
    <scope>NUCLEOTIDE SEQUENCE [LARGE SCALE GENOMIC DNA]</scope>
</reference>
<sequence length="86" mass="8845">MATPARSPESPPAADLAPATGAAEDAECPPPLQPQPLQNVLAAPRLRAPNSRGLGAAEFGGATGNVEAPGETFAQRKIHLQIARQR</sequence>
<name>A0A8B9X923_BOSMU</name>
<keyword evidence="3" id="KW-1185">Reference proteome</keyword>
<evidence type="ECO:0000256" key="1">
    <source>
        <dbReference type="SAM" id="MobiDB-lite"/>
    </source>
</evidence>
<dbReference type="Proteomes" id="UP000694520">
    <property type="component" value="Chromosome 11"/>
</dbReference>
<dbReference type="Ensembl" id="ENSBGRT00000021739.1">
    <property type="protein sequence ID" value="ENSBGRP00000018760.1"/>
    <property type="gene ID" value="ENSBGRG00000011811.1"/>
</dbReference>
<accession>A0A8B9X923</accession>
<dbReference type="AlphaFoldDB" id="A0A8B9X923"/>
<evidence type="ECO:0000313" key="2">
    <source>
        <dbReference type="Ensembl" id="ENSBGRP00000018760.1"/>
    </source>
</evidence>
<feature type="compositionally biased region" description="Low complexity" evidence="1">
    <location>
        <begin position="12"/>
        <end position="23"/>
    </location>
</feature>
<reference evidence="2" key="3">
    <citation type="submission" date="2025-09" db="UniProtKB">
        <authorList>
            <consortium name="Ensembl"/>
        </authorList>
    </citation>
    <scope>IDENTIFICATION</scope>
</reference>
<dbReference type="GeneTree" id="ENSGT00950000183065"/>
<protein>
    <submittedName>
        <fullName evidence="2">RNA polymerase II subunit M</fullName>
    </submittedName>
</protein>
<organism evidence="2 3">
    <name type="scientific">Bos mutus grunniens</name>
    <name type="common">Wild yak</name>
    <name type="synonym">Bos grunniens</name>
    <dbReference type="NCBI Taxonomy" id="30521"/>
    <lineage>
        <taxon>Eukaryota</taxon>
        <taxon>Metazoa</taxon>
        <taxon>Chordata</taxon>
        <taxon>Craniata</taxon>
        <taxon>Vertebrata</taxon>
        <taxon>Euteleostomi</taxon>
        <taxon>Mammalia</taxon>
        <taxon>Eutheria</taxon>
        <taxon>Laurasiatheria</taxon>
        <taxon>Artiodactyla</taxon>
        <taxon>Ruminantia</taxon>
        <taxon>Pecora</taxon>
        <taxon>Bovidae</taxon>
        <taxon>Bovinae</taxon>
        <taxon>Bos</taxon>
    </lineage>
</organism>
<feature type="region of interest" description="Disordered" evidence="1">
    <location>
        <begin position="1"/>
        <end position="36"/>
    </location>
</feature>
<feature type="region of interest" description="Disordered" evidence="1">
    <location>
        <begin position="50"/>
        <end position="70"/>
    </location>
</feature>
<reference evidence="2" key="2">
    <citation type="submission" date="2025-08" db="UniProtKB">
        <authorList>
            <consortium name="Ensembl"/>
        </authorList>
    </citation>
    <scope>IDENTIFICATION</scope>
</reference>